<evidence type="ECO:0000256" key="2">
    <source>
        <dbReference type="ARBA" id="ARBA00022475"/>
    </source>
</evidence>
<evidence type="ECO:0000256" key="4">
    <source>
        <dbReference type="ARBA" id="ARBA00022989"/>
    </source>
</evidence>
<evidence type="ECO:0000256" key="6">
    <source>
        <dbReference type="SAM" id="Phobius"/>
    </source>
</evidence>
<dbReference type="GO" id="GO:0022857">
    <property type="term" value="F:transmembrane transporter activity"/>
    <property type="evidence" value="ECO:0007669"/>
    <property type="project" value="InterPro"/>
</dbReference>
<protein>
    <submittedName>
        <fullName evidence="8">MFS transporter</fullName>
    </submittedName>
</protein>
<feature type="transmembrane region" description="Helical" evidence="6">
    <location>
        <begin position="355"/>
        <end position="376"/>
    </location>
</feature>
<dbReference type="AlphaFoldDB" id="A0A939EPX4"/>
<dbReference type="CDD" id="cd17324">
    <property type="entry name" value="MFS_NepI_like"/>
    <property type="match status" value="1"/>
</dbReference>
<dbReference type="InterPro" id="IPR036259">
    <property type="entry name" value="MFS_trans_sf"/>
</dbReference>
<feature type="transmembrane region" description="Helical" evidence="6">
    <location>
        <begin position="102"/>
        <end position="122"/>
    </location>
</feature>
<dbReference type="Gene3D" id="1.20.1250.20">
    <property type="entry name" value="MFS general substrate transporter like domains"/>
    <property type="match status" value="2"/>
</dbReference>
<feature type="transmembrane region" description="Helical" evidence="6">
    <location>
        <begin position="236"/>
        <end position="256"/>
    </location>
</feature>
<feature type="transmembrane region" description="Helical" evidence="6">
    <location>
        <begin position="201"/>
        <end position="224"/>
    </location>
</feature>
<dbReference type="PANTHER" id="PTHR43124:SF8">
    <property type="entry name" value="INNER MEMBRANE TRANSPORT PROTEIN YDHP"/>
    <property type="match status" value="1"/>
</dbReference>
<keyword evidence="5 6" id="KW-0472">Membrane</keyword>
<dbReference type="InterPro" id="IPR050189">
    <property type="entry name" value="MFS_Efflux_Transporters"/>
</dbReference>
<dbReference type="RefSeq" id="WP_206940904.1">
    <property type="nucleotide sequence ID" value="NZ_JAFLNF010000004.1"/>
</dbReference>
<keyword evidence="2" id="KW-1003">Cell membrane</keyword>
<dbReference type="InterPro" id="IPR020846">
    <property type="entry name" value="MFS_dom"/>
</dbReference>
<accession>A0A939EPX4</accession>
<keyword evidence="3 6" id="KW-0812">Transmembrane</keyword>
<feature type="transmembrane region" description="Helical" evidence="6">
    <location>
        <begin position="72"/>
        <end position="90"/>
    </location>
</feature>
<feature type="transmembrane region" description="Helical" evidence="6">
    <location>
        <begin position="289"/>
        <end position="311"/>
    </location>
</feature>
<dbReference type="PANTHER" id="PTHR43124">
    <property type="entry name" value="PURINE EFFLUX PUMP PBUE"/>
    <property type="match status" value="1"/>
</dbReference>
<gene>
    <name evidence="8" type="ORF">J0X15_11855</name>
</gene>
<comment type="caution">
    <text evidence="8">The sequence shown here is derived from an EMBL/GenBank/DDBJ whole genome shotgun (WGS) entry which is preliminary data.</text>
</comment>
<sequence length="391" mass="40138">MKINPPLIALAIGAFGIGVTEFSPMGMLPVIADDLGVSIPRAGMLVSAYAIGVLIGAPLMTLGFARMGRRSLLLLCLALFTIGNLMSAFADSYMTLLISRVVTSFNHGAFFGVGAVVAASIVPPHKRASAVSAMFTGLTIATIGGVPLATLVGETIGWRPAFFGTAVIGLIAMVSLRFSLPPMKSEVKADMMAELKVLVRGNVLSVLLLTVVSSSAMFVVFTYIAPILKEETGASAGFVTAMLVVYGTGLAIGNLVSGRLSDISMDGTLIGSLLSVAVLLVLFSFTMDIAWAVVPIIFFWGMATFALVPPLQVKVVTEAADAPNLASAMNQGAFNLGNAIGAALGGGVIDAGLGYPAVALAGAGMALSGLIFALTLRQWAKAKARLAASHA</sequence>
<evidence type="ECO:0000259" key="7">
    <source>
        <dbReference type="PROSITE" id="PS50850"/>
    </source>
</evidence>
<keyword evidence="9" id="KW-1185">Reference proteome</keyword>
<feature type="transmembrane region" description="Helical" evidence="6">
    <location>
        <begin position="42"/>
        <end position="65"/>
    </location>
</feature>
<feature type="transmembrane region" description="Helical" evidence="6">
    <location>
        <begin position="263"/>
        <end position="283"/>
    </location>
</feature>
<reference evidence="8" key="1">
    <citation type="submission" date="2021-03" db="EMBL/GenBank/DDBJ databases">
        <title>Roseibium sp. CAU 1637 isolated from Incheon.</title>
        <authorList>
            <person name="Kim W."/>
        </authorList>
    </citation>
    <scope>NUCLEOTIDE SEQUENCE</scope>
    <source>
        <strain evidence="8">CAU 1637</strain>
    </source>
</reference>
<feature type="transmembrane region" description="Helical" evidence="6">
    <location>
        <begin position="332"/>
        <end position="349"/>
    </location>
</feature>
<proteinExistence type="predicted"/>
<dbReference type="SUPFAM" id="SSF103473">
    <property type="entry name" value="MFS general substrate transporter"/>
    <property type="match status" value="1"/>
</dbReference>
<dbReference type="GO" id="GO:0005886">
    <property type="term" value="C:plasma membrane"/>
    <property type="evidence" value="ECO:0007669"/>
    <property type="project" value="UniProtKB-SubCell"/>
</dbReference>
<evidence type="ECO:0000313" key="9">
    <source>
        <dbReference type="Proteomes" id="UP000664779"/>
    </source>
</evidence>
<dbReference type="PROSITE" id="PS50850">
    <property type="entry name" value="MFS"/>
    <property type="match status" value="1"/>
</dbReference>
<keyword evidence="4 6" id="KW-1133">Transmembrane helix</keyword>
<feature type="transmembrane region" description="Helical" evidence="6">
    <location>
        <begin position="129"/>
        <end position="149"/>
    </location>
</feature>
<evidence type="ECO:0000313" key="8">
    <source>
        <dbReference type="EMBL" id="MBO0345917.1"/>
    </source>
</evidence>
<comment type="subcellular location">
    <subcellularLocation>
        <location evidence="1">Cell membrane</location>
        <topology evidence="1">Multi-pass membrane protein</topology>
    </subcellularLocation>
</comment>
<dbReference type="InterPro" id="IPR011701">
    <property type="entry name" value="MFS"/>
</dbReference>
<evidence type="ECO:0000256" key="3">
    <source>
        <dbReference type="ARBA" id="ARBA00022692"/>
    </source>
</evidence>
<evidence type="ECO:0000256" key="1">
    <source>
        <dbReference type="ARBA" id="ARBA00004651"/>
    </source>
</evidence>
<feature type="domain" description="Major facilitator superfamily (MFS) profile" evidence="7">
    <location>
        <begin position="6"/>
        <end position="381"/>
    </location>
</feature>
<dbReference type="Proteomes" id="UP000664779">
    <property type="component" value="Unassembled WGS sequence"/>
</dbReference>
<organism evidence="8 9">
    <name type="scientific">Roseibium limicola</name>
    <dbReference type="NCBI Taxonomy" id="2816037"/>
    <lineage>
        <taxon>Bacteria</taxon>
        <taxon>Pseudomonadati</taxon>
        <taxon>Pseudomonadota</taxon>
        <taxon>Alphaproteobacteria</taxon>
        <taxon>Hyphomicrobiales</taxon>
        <taxon>Stappiaceae</taxon>
        <taxon>Roseibium</taxon>
    </lineage>
</organism>
<name>A0A939EPX4_9HYPH</name>
<dbReference type="Pfam" id="PF07690">
    <property type="entry name" value="MFS_1"/>
    <property type="match status" value="1"/>
</dbReference>
<dbReference type="EMBL" id="JAFLNF010000004">
    <property type="protein sequence ID" value="MBO0345917.1"/>
    <property type="molecule type" value="Genomic_DNA"/>
</dbReference>
<feature type="transmembrane region" description="Helical" evidence="6">
    <location>
        <begin position="161"/>
        <end position="180"/>
    </location>
</feature>
<evidence type="ECO:0000256" key="5">
    <source>
        <dbReference type="ARBA" id="ARBA00023136"/>
    </source>
</evidence>